<evidence type="ECO:0000313" key="1">
    <source>
        <dbReference type="EMBL" id="HBJ08451.1"/>
    </source>
</evidence>
<dbReference type="InterPro" id="IPR054333">
    <property type="entry name" value="REase-ARP-assoc"/>
</dbReference>
<dbReference type="AlphaFoldDB" id="A0A354M1R2"/>
<evidence type="ECO:0008006" key="3">
    <source>
        <dbReference type="Google" id="ProtNLM"/>
    </source>
</evidence>
<accession>A0A354M1R2</accession>
<reference evidence="1 2" key="1">
    <citation type="journal article" date="2018" name="Nat. Biotechnol.">
        <title>A standardized bacterial taxonomy based on genome phylogeny substantially revises the tree of life.</title>
        <authorList>
            <person name="Parks D.H."/>
            <person name="Chuvochina M."/>
            <person name="Waite D.W."/>
            <person name="Rinke C."/>
            <person name="Skarshewski A."/>
            <person name="Chaumeil P.A."/>
            <person name="Hugenholtz P."/>
        </authorList>
    </citation>
    <scope>NUCLEOTIDE SEQUENCE [LARGE SCALE GENOMIC DNA]</scope>
    <source>
        <strain evidence="1">UBA11482</strain>
    </source>
</reference>
<evidence type="ECO:0000313" key="2">
    <source>
        <dbReference type="Proteomes" id="UP000262954"/>
    </source>
</evidence>
<sequence length="325" mass="38014">MNGLEFIKSKQQNWAKRKGFELVGGTIPNKGEKNYLSDLANNLFEPLTEENVKRFDSGDGNETKDCKTRLAKMKALHSSSAIVVNLFQYWQEKDPCPLLNACRITSKTDRIDGYMFKNIGSDSPVEIRIPNIEIRFEEQFEICENKHLFPHVPNIDVIIYSRYADIAIESKFSEPYGSRKHNGLKQKYIDDISFWDGLPNLYELAKEISPDNNKFRYLDAAQLIKHILGLKKKYSNTPRIVETQGKRKLRIAPLHKSFCLLYLWYDVLGKDGFRHREEIEQFAKVAEKDNIRFKHITYQEVIAKLSRDFYQGNEAYCNYLTDRYL</sequence>
<protein>
    <recommendedName>
        <fullName evidence="3">Restriction endonuclease</fullName>
    </recommendedName>
</protein>
<dbReference type="Proteomes" id="UP000262954">
    <property type="component" value="Unassembled WGS sequence"/>
</dbReference>
<proteinExistence type="predicted"/>
<comment type="caution">
    <text evidence="1">The sequence shown here is derived from an EMBL/GenBank/DDBJ whole genome shotgun (WGS) entry which is preliminary data.</text>
</comment>
<gene>
    <name evidence="1" type="ORF">DDY73_05545</name>
</gene>
<name>A0A354M1R2_9BACT</name>
<organism evidence="1 2">
    <name type="scientific">Coprobacter fastidiosus</name>
    <dbReference type="NCBI Taxonomy" id="1099853"/>
    <lineage>
        <taxon>Bacteria</taxon>
        <taxon>Pseudomonadati</taxon>
        <taxon>Bacteroidota</taxon>
        <taxon>Bacteroidia</taxon>
        <taxon>Bacteroidales</taxon>
        <taxon>Barnesiellaceae</taxon>
        <taxon>Coprobacter</taxon>
    </lineage>
</organism>
<dbReference type="EMBL" id="DNWC01000073">
    <property type="protein sequence ID" value="HBJ08451.1"/>
    <property type="molecule type" value="Genomic_DNA"/>
</dbReference>
<dbReference type="Pfam" id="PF22558">
    <property type="entry name" value="REase-ARP"/>
    <property type="match status" value="1"/>
</dbReference>